<dbReference type="InterPro" id="IPR038721">
    <property type="entry name" value="IS701-like_DDE_dom"/>
</dbReference>
<feature type="compositionally biased region" description="Low complexity" evidence="1">
    <location>
        <begin position="517"/>
        <end position="528"/>
    </location>
</feature>
<accession>A0A6F8XX82</accession>
<feature type="compositionally biased region" description="Low complexity" evidence="1">
    <location>
        <begin position="341"/>
        <end position="355"/>
    </location>
</feature>
<evidence type="ECO:0000259" key="2">
    <source>
        <dbReference type="Pfam" id="PF13546"/>
    </source>
</evidence>
<feature type="region of interest" description="Disordered" evidence="1">
    <location>
        <begin position="512"/>
        <end position="563"/>
    </location>
</feature>
<feature type="compositionally biased region" description="Basic and acidic residues" evidence="1">
    <location>
        <begin position="541"/>
        <end position="553"/>
    </location>
</feature>
<proteinExistence type="predicted"/>
<dbReference type="NCBIfam" id="NF041680">
    <property type="entry name" value="transp_NF041680"/>
    <property type="match status" value="1"/>
</dbReference>
<reference evidence="3 4" key="1">
    <citation type="submission" date="2020-03" db="EMBL/GenBank/DDBJ databases">
        <title>Whole genome shotgun sequence of Phytohabitans flavus NBRC 107702.</title>
        <authorList>
            <person name="Komaki H."/>
            <person name="Tamura T."/>
        </authorList>
    </citation>
    <scope>NUCLEOTIDE SEQUENCE [LARGE SCALE GENOMIC DNA]</scope>
    <source>
        <strain evidence="3 4">NBRC 107702</strain>
    </source>
</reference>
<dbReference type="Proteomes" id="UP000502508">
    <property type="component" value="Chromosome"/>
</dbReference>
<name>A0A6F8XX82_9ACTN</name>
<organism evidence="3 4">
    <name type="scientific">Phytohabitans flavus</name>
    <dbReference type="NCBI Taxonomy" id="1076124"/>
    <lineage>
        <taxon>Bacteria</taxon>
        <taxon>Bacillati</taxon>
        <taxon>Actinomycetota</taxon>
        <taxon>Actinomycetes</taxon>
        <taxon>Micromonosporales</taxon>
        <taxon>Micromonosporaceae</taxon>
    </lineage>
</organism>
<dbReference type="InterPro" id="IPR012337">
    <property type="entry name" value="RNaseH-like_sf"/>
</dbReference>
<protein>
    <recommendedName>
        <fullName evidence="2">Transposase IS701-like DDE domain-containing protein</fullName>
    </recommendedName>
</protein>
<keyword evidence="4" id="KW-1185">Reference proteome</keyword>
<reference evidence="3 4" key="2">
    <citation type="submission" date="2020-03" db="EMBL/GenBank/DDBJ databases">
        <authorList>
            <person name="Ichikawa N."/>
            <person name="Kimura A."/>
            <person name="Kitahashi Y."/>
            <person name="Uohara A."/>
        </authorList>
    </citation>
    <scope>NUCLEOTIDE SEQUENCE [LARGE SCALE GENOMIC DNA]</scope>
    <source>
        <strain evidence="3 4">NBRC 107702</strain>
    </source>
</reference>
<sequence length="563" mass="63217">MRRRIRSASLEWPHRRPREIVVSNCPSSLFFNLRRRRWLVLSFVDCGVSVLDVGRPPSDDLSVPWQDTKERMVAVATIVDYLGGLVLSDTPATALAPAAWLAGFRRDYYQCLRARTDALFELTDAVLCADGPVTSLVELSLTAEHRRGHGALYDGLNWGDIDIARLRVTLAGLPLPRTADGRIVLAVDVSNWLRPEAVTSPDRLFCHVYGRAKGQAQMIPGWPYSFVAALESGRTSWTAILDAQRLGPTDDATAVTADQLRDVVNRLIAAGHWRHGDPQILIVADTGYDTARLAYVLADLPVQLLGRIRADRVLRLPKPAWAPAAVGRPPKHGPEFRLDTPHTWPTPQHQTTTDTSRYGTARAASWDRLHPRLTRRTCWIDHKQDLPVIEGTLIRLQVDHLPGDRDPKPLWLWCSANGATAADIDRWWQSFLRRFDLEHTFRLFKQTLGWTRPKLRTPQAADRWTWLIIAAHTQLRLARPLAADLRRPWERPAPPGRLTPARVRRGFRNIRATSAQPAGAPKPATAGPGRPPGSHNRRPATRHDVGKTVKRDLTITARKQRTG</sequence>
<gene>
    <name evidence="3" type="ORF">Pflav_048300</name>
</gene>
<evidence type="ECO:0000313" key="4">
    <source>
        <dbReference type="Proteomes" id="UP000502508"/>
    </source>
</evidence>
<feature type="region of interest" description="Disordered" evidence="1">
    <location>
        <begin position="338"/>
        <end position="357"/>
    </location>
</feature>
<evidence type="ECO:0000313" key="3">
    <source>
        <dbReference type="EMBL" id="BCB78420.1"/>
    </source>
</evidence>
<dbReference type="SUPFAM" id="SSF53098">
    <property type="entry name" value="Ribonuclease H-like"/>
    <property type="match status" value="1"/>
</dbReference>
<dbReference type="EMBL" id="AP022870">
    <property type="protein sequence ID" value="BCB78420.1"/>
    <property type="molecule type" value="Genomic_DNA"/>
</dbReference>
<feature type="domain" description="Transposase IS701-like DDE" evidence="2">
    <location>
        <begin position="108"/>
        <end position="371"/>
    </location>
</feature>
<dbReference type="AlphaFoldDB" id="A0A6F8XX82"/>
<dbReference type="KEGG" id="pfla:Pflav_048300"/>
<dbReference type="Pfam" id="PF13546">
    <property type="entry name" value="DDE_5"/>
    <property type="match status" value="1"/>
</dbReference>
<evidence type="ECO:0000256" key="1">
    <source>
        <dbReference type="SAM" id="MobiDB-lite"/>
    </source>
</evidence>